<comment type="caution">
    <text evidence="1">The sequence shown here is derived from an EMBL/GenBank/DDBJ whole genome shotgun (WGS) entry which is preliminary data.</text>
</comment>
<dbReference type="AlphaFoldDB" id="A0A0R3K150"/>
<reference evidence="1 2" key="1">
    <citation type="submission" date="2015-09" db="EMBL/GenBank/DDBJ databases">
        <title>Draft genome sequence of a Caloramator mitchellensis, a moderate thermophile from the Great Artesian Basin of Australia.</title>
        <authorList>
            <person name="Patel B.K."/>
        </authorList>
    </citation>
    <scope>NUCLEOTIDE SEQUENCE [LARGE SCALE GENOMIC DNA]</scope>
    <source>
        <strain evidence="1 2">VF08</strain>
    </source>
</reference>
<accession>A0A0R3K150</accession>
<dbReference type="OrthoDB" id="1954287at2"/>
<name>A0A0R3K150_CALMK</name>
<protein>
    <submittedName>
        <fullName evidence="1">Uncharacterized protein</fullName>
    </submittedName>
</protein>
<evidence type="ECO:0000313" key="1">
    <source>
        <dbReference type="EMBL" id="KRQ87246.1"/>
    </source>
</evidence>
<dbReference type="RefSeq" id="WP_057977830.1">
    <property type="nucleotide sequence ID" value="NZ_LKHP01000004.1"/>
</dbReference>
<organism evidence="1 2">
    <name type="scientific">Caloramator mitchellensis</name>
    <dbReference type="NCBI Taxonomy" id="908809"/>
    <lineage>
        <taxon>Bacteria</taxon>
        <taxon>Bacillati</taxon>
        <taxon>Bacillota</taxon>
        <taxon>Clostridia</taxon>
        <taxon>Eubacteriales</taxon>
        <taxon>Clostridiaceae</taxon>
        <taxon>Caloramator</taxon>
    </lineage>
</organism>
<dbReference type="EMBL" id="LKHP01000004">
    <property type="protein sequence ID" value="KRQ87246.1"/>
    <property type="molecule type" value="Genomic_DNA"/>
</dbReference>
<proteinExistence type="predicted"/>
<sequence>MEFNGFLTADFDYFKKKDKMTKEEYEKTRNDIKLHFRKYCYELQKQYHKITGGVLELDKEFHSFTKKSDEIAAFSDISQKSKLKIFLNSEFLGVTIELKCPNYEELLQDKKDLIWEFMLSNKHTFIEYLPNIKNVKNIRILSHELNSKNYENIINALKNTQNKSLSLIQIGYLFNKNESIKLGKDIVRNAYDALIKTLELNKAF</sequence>
<keyword evidence="2" id="KW-1185">Reference proteome</keyword>
<gene>
    <name evidence="1" type="ORF">ABG79_01049</name>
</gene>
<dbReference type="STRING" id="908809.ABG79_01049"/>
<evidence type="ECO:0000313" key="2">
    <source>
        <dbReference type="Proteomes" id="UP000052015"/>
    </source>
</evidence>
<dbReference type="Proteomes" id="UP000052015">
    <property type="component" value="Unassembled WGS sequence"/>
</dbReference>